<dbReference type="GO" id="GO:0005783">
    <property type="term" value="C:endoplasmic reticulum"/>
    <property type="evidence" value="ECO:0007669"/>
    <property type="project" value="UniProtKB-SubCell"/>
</dbReference>
<evidence type="ECO:0000256" key="4">
    <source>
        <dbReference type="ARBA" id="ARBA00009700"/>
    </source>
</evidence>
<keyword evidence="12" id="KW-1185">Reference proteome</keyword>
<dbReference type="GO" id="GO:0045444">
    <property type="term" value="P:fat cell differentiation"/>
    <property type="evidence" value="ECO:0007669"/>
    <property type="project" value="TreeGrafter"/>
</dbReference>
<dbReference type="EMBL" id="KV922648">
    <property type="protein sequence ID" value="PIO03115.1"/>
    <property type="molecule type" value="Genomic_DNA"/>
</dbReference>
<keyword evidence="8" id="KW-1133">Transmembrane helix</keyword>
<keyword evidence="10" id="KW-0539">Nucleus</keyword>
<evidence type="ECO:0000256" key="5">
    <source>
        <dbReference type="ARBA" id="ARBA00022475"/>
    </source>
</evidence>
<reference evidence="12" key="1">
    <citation type="journal article" date="2017" name="Nat. Commun.">
        <title>The North American bullfrog draft genome provides insight into hormonal regulation of long noncoding RNA.</title>
        <authorList>
            <person name="Hammond S.A."/>
            <person name="Warren R.L."/>
            <person name="Vandervalk B.P."/>
            <person name="Kucuk E."/>
            <person name="Khan H."/>
            <person name="Gibb E.A."/>
            <person name="Pandoh P."/>
            <person name="Kirk H."/>
            <person name="Zhao Y."/>
            <person name="Jones M."/>
            <person name="Mungall A.J."/>
            <person name="Coope R."/>
            <person name="Pleasance S."/>
            <person name="Moore R.A."/>
            <person name="Holt R.A."/>
            <person name="Round J.M."/>
            <person name="Ohora S."/>
            <person name="Walle B.V."/>
            <person name="Veldhoen N."/>
            <person name="Helbing C.C."/>
            <person name="Birol I."/>
        </authorList>
    </citation>
    <scope>NUCLEOTIDE SEQUENCE [LARGE SCALE GENOMIC DNA]</scope>
</reference>
<evidence type="ECO:0000313" key="11">
    <source>
        <dbReference type="EMBL" id="PIO03115.1"/>
    </source>
</evidence>
<feature type="non-terminal residue" evidence="11">
    <location>
        <position position="1"/>
    </location>
</feature>
<dbReference type="GO" id="GO:0005886">
    <property type="term" value="C:plasma membrane"/>
    <property type="evidence" value="ECO:0007669"/>
    <property type="project" value="UniProtKB-SubCell"/>
</dbReference>
<dbReference type="GO" id="GO:0005637">
    <property type="term" value="C:nuclear inner membrane"/>
    <property type="evidence" value="ECO:0007669"/>
    <property type="project" value="UniProtKB-SubCell"/>
</dbReference>
<dbReference type="Proteomes" id="UP000228934">
    <property type="component" value="Unassembled WGS sequence"/>
</dbReference>
<accession>A0A2G9PIF4</accession>
<organism evidence="11 12">
    <name type="scientific">Aquarana catesbeiana</name>
    <name type="common">American bullfrog</name>
    <name type="synonym">Rana catesbeiana</name>
    <dbReference type="NCBI Taxonomy" id="8400"/>
    <lineage>
        <taxon>Eukaryota</taxon>
        <taxon>Metazoa</taxon>
        <taxon>Chordata</taxon>
        <taxon>Craniata</taxon>
        <taxon>Vertebrata</taxon>
        <taxon>Euteleostomi</taxon>
        <taxon>Amphibia</taxon>
        <taxon>Batrachia</taxon>
        <taxon>Anura</taxon>
        <taxon>Neobatrachia</taxon>
        <taxon>Ranoidea</taxon>
        <taxon>Ranidae</taxon>
        <taxon>Aquarana</taxon>
    </lineage>
</organism>
<gene>
    <name evidence="11" type="ORF">AB205_0060990</name>
</gene>
<dbReference type="Pfam" id="PF07851">
    <property type="entry name" value="TMEM120A-B"/>
    <property type="match status" value="2"/>
</dbReference>
<comment type="similarity">
    <text evidence="4">Belongs to the TMEM120 family.</text>
</comment>
<evidence type="ECO:0000256" key="2">
    <source>
        <dbReference type="ARBA" id="ARBA00004473"/>
    </source>
</evidence>
<evidence type="ECO:0000256" key="6">
    <source>
        <dbReference type="ARBA" id="ARBA00022692"/>
    </source>
</evidence>
<dbReference type="PANTHER" id="PTHR21433">
    <property type="entry name" value="TRANSMEMBRANE PROTEIN INDUCED BY TUMOR NECROSIS FACTOR ALPHA"/>
    <property type="match status" value="1"/>
</dbReference>
<keyword evidence="5" id="KW-1003">Cell membrane</keyword>
<evidence type="ECO:0000256" key="9">
    <source>
        <dbReference type="ARBA" id="ARBA00023136"/>
    </source>
</evidence>
<evidence type="ECO:0000256" key="7">
    <source>
        <dbReference type="ARBA" id="ARBA00022824"/>
    </source>
</evidence>
<evidence type="ECO:0000256" key="8">
    <source>
        <dbReference type="ARBA" id="ARBA00022989"/>
    </source>
</evidence>
<evidence type="ECO:0000313" key="12">
    <source>
        <dbReference type="Proteomes" id="UP000228934"/>
    </source>
</evidence>
<comment type="subcellular location">
    <subcellularLocation>
        <location evidence="3">Cell membrane</location>
        <topology evidence="3">Multi-pass membrane protein</topology>
    </subcellularLocation>
    <subcellularLocation>
        <location evidence="1">Endoplasmic reticulum</location>
    </subcellularLocation>
    <subcellularLocation>
        <location evidence="2">Nucleus inner membrane</location>
        <topology evidence="2">Multi-pass membrane protein</topology>
    </subcellularLocation>
</comment>
<name>A0A2G9PIF4_AQUCT</name>
<dbReference type="InterPro" id="IPR012926">
    <property type="entry name" value="TMEM120A/B"/>
</dbReference>
<evidence type="ECO:0000256" key="10">
    <source>
        <dbReference type="ARBA" id="ARBA00023242"/>
    </source>
</evidence>
<sequence>QETHRSYKQKLEELTKLQTLCSSSITRQKKKLKDLSLELKKVKGSQENEDAQIKDIQENIKLRERTFSEMESFLPKKNGVGDAVFNFLLVWYYCTLTIRESILINNGSRLVGPKPLYIHLPLRCHVNLVSSLPDGNPECGSGLNFSPISGNPRATLRIALQDPGAARWINVPDFQKPIPFIFYVSK</sequence>
<dbReference type="OrthoDB" id="2015098at2759"/>
<keyword evidence="6" id="KW-0812">Transmembrane</keyword>
<dbReference type="AlphaFoldDB" id="A0A2G9PIF4"/>
<proteinExistence type="inferred from homology"/>
<evidence type="ECO:0000256" key="3">
    <source>
        <dbReference type="ARBA" id="ARBA00004651"/>
    </source>
</evidence>
<dbReference type="PANTHER" id="PTHR21433:SF1">
    <property type="entry name" value="ION CHANNEL TACAN"/>
    <property type="match status" value="1"/>
</dbReference>
<keyword evidence="9" id="KW-0472">Membrane</keyword>
<evidence type="ECO:0000256" key="1">
    <source>
        <dbReference type="ARBA" id="ARBA00004240"/>
    </source>
</evidence>
<keyword evidence="7" id="KW-0256">Endoplasmic reticulum</keyword>
<protein>
    <submittedName>
        <fullName evidence="11">Uncharacterized protein</fullName>
    </submittedName>
</protein>